<evidence type="ECO:0000313" key="2">
    <source>
        <dbReference type="Proteomes" id="UP000245119"/>
    </source>
</evidence>
<comment type="caution">
    <text evidence="1">The sequence shown here is derived from an EMBL/GenBank/DDBJ whole genome shotgun (WGS) entry which is preliminary data.</text>
</comment>
<gene>
    <name evidence="1" type="ORF">C0Q70_09514</name>
</gene>
<keyword evidence="2" id="KW-1185">Reference proteome</keyword>
<proteinExistence type="predicted"/>
<dbReference type="EMBL" id="PZQS01000005">
    <property type="protein sequence ID" value="PVD30251.1"/>
    <property type="molecule type" value="Genomic_DNA"/>
</dbReference>
<dbReference type="Proteomes" id="UP000245119">
    <property type="component" value="Linkage Group LG5"/>
</dbReference>
<dbReference type="AlphaFoldDB" id="A0A2T7PA13"/>
<evidence type="ECO:0000313" key="1">
    <source>
        <dbReference type="EMBL" id="PVD30251.1"/>
    </source>
</evidence>
<sequence>MRSGVTLFTLQPMGKLITQRKTASSALEESPQRVLGYVVSSVHVRSRRLWLLHLMVSRAVVGEQPAKFMLEFHPCLLSRGVLLPVDGNLVLEKLDRNWMASRRHPLGHNLSREVLGVSE</sequence>
<reference evidence="1 2" key="1">
    <citation type="submission" date="2018-04" db="EMBL/GenBank/DDBJ databases">
        <title>The genome of golden apple snail Pomacea canaliculata provides insight into stress tolerance and invasive adaptation.</title>
        <authorList>
            <person name="Liu C."/>
            <person name="Liu B."/>
            <person name="Ren Y."/>
            <person name="Zhang Y."/>
            <person name="Wang H."/>
            <person name="Li S."/>
            <person name="Jiang F."/>
            <person name="Yin L."/>
            <person name="Zhang G."/>
            <person name="Qian W."/>
            <person name="Fan W."/>
        </authorList>
    </citation>
    <scope>NUCLEOTIDE SEQUENCE [LARGE SCALE GENOMIC DNA]</scope>
    <source>
        <strain evidence="1">SZHN2017</strain>
        <tissue evidence="1">Muscle</tissue>
    </source>
</reference>
<organism evidence="1 2">
    <name type="scientific">Pomacea canaliculata</name>
    <name type="common">Golden apple snail</name>
    <dbReference type="NCBI Taxonomy" id="400727"/>
    <lineage>
        <taxon>Eukaryota</taxon>
        <taxon>Metazoa</taxon>
        <taxon>Spiralia</taxon>
        <taxon>Lophotrochozoa</taxon>
        <taxon>Mollusca</taxon>
        <taxon>Gastropoda</taxon>
        <taxon>Caenogastropoda</taxon>
        <taxon>Architaenioglossa</taxon>
        <taxon>Ampullarioidea</taxon>
        <taxon>Ampullariidae</taxon>
        <taxon>Pomacea</taxon>
    </lineage>
</organism>
<protein>
    <submittedName>
        <fullName evidence="1">Uncharacterized protein</fullName>
    </submittedName>
</protein>
<name>A0A2T7PA13_POMCA</name>
<accession>A0A2T7PA13</accession>